<dbReference type="Gene3D" id="1.20.1510.10">
    <property type="entry name" value="Cation efflux protein transmembrane domain"/>
    <property type="match status" value="1"/>
</dbReference>
<evidence type="ECO:0000256" key="3">
    <source>
        <dbReference type="ARBA" id="ARBA00022989"/>
    </source>
</evidence>
<dbReference type="RefSeq" id="XP_067060437.1">
    <property type="nucleotide sequence ID" value="XM_067204885.1"/>
</dbReference>
<dbReference type="GO" id="GO:0016020">
    <property type="term" value="C:membrane"/>
    <property type="evidence" value="ECO:0007669"/>
    <property type="project" value="UniProtKB-SubCell"/>
</dbReference>
<gene>
    <name evidence="7" type="ORF">LSCM4_02865</name>
</gene>
<evidence type="ECO:0000313" key="7">
    <source>
        <dbReference type="EMBL" id="KAG5470171.1"/>
    </source>
</evidence>
<keyword evidence="8" id="KW-1185">Reference proteome</keyword>
<keyword evidence="4 6" id="KW-0472">Membrane</keyword>
<evidence type="ECO:0000256" key="4">
    <source>
        <dbReference type="ARBA" id="ARBA00023136"/>
    </source>
</evidence>
<comment type="subcellular location">
    <subcellularLocation>
        <location evidence="1">Membrane</location>
        <topology evidence="1">Multi-pass membrane protein</topology>
    </subcellularLocation>
</comment>
<dbReference type="SUPFAM" id="SSF161111">
    <property type="entry name" value="Cation efflux protein transmembrane domain-like"/>
    <property type="match status" value="1"/>
</dbReference>
<evidence type="ECO:0000256" key="2">
    <source>
        <dbReference type="ARBA" id="ARBA00022692"/>
    </source>
</evidence>
<evidence type="ECO:0000256" key="1">
    <source>
        <dbReference type="ARBA" id="ARBA00004141"/>
    </source>
</evidence>
<feature type="compositionally biased region" description="Basic and acidic residues" evidence="5">
    <location>
        <begin position="390"/>
        <end position="417"/>
    </location>
</feature>
<dbReference type="EMBL" id="JAFHLR010000032">
    <property type="protein sequence ID" value="KAG5470171.1"/>
    <property type="molecule type" value="Genomic_DNA"/>
</dbReference>
<dbReference type="KEGG" id="loi:92358819"/>
<sequence>MLQEVGRLFFAPSRSDEHRRWRQAAISFTVLWVVSIVFTITTSFIIASVLALVLLNIAASLTAAVVTQSLCSRGGTQQSYPFGFGMYRLSVVVRLGSIIFLVFGCATTAAECLHSGIHDHHSNPLFLFMLGVAQLLSQVVFRRYVRLADRVTGHRGMAGAQSEDIIYLSATACSDGRSMRGGSLFDELRKPLVASVASQSPSSSPVPHGSPRDAHRTVHSKSSAIFVYLLCPITCVIASVLMAVMDSTAPDVIGALLLAAYYAYVGYQNGRDMAGLLMNKCVTDPRRLRSLERCLRNIKALDGVLLVESTVWWNVNVSESMLLIRLRLVSGAEGCVVSRSVRQQLAELATYVYVECFPAIGANDRGESDQLSWCAPLMSTHGHCHSAHGNCHDGHSHSRENRHSSDHGHSHDRGCNDSDHHNHDHHYSHGNLSAACGEITVSVRGCTNESANVKSDLQSGYVGAALPSSAQGFPRAVSSTAGTGAAPGSLSFPAPPALFSGECDPSTERQRPLSGVSPADSGSSGHALSTAYGAVCSAAAVTGAPSPSTGLSHVASSPYIESSMTADIRFGQPEVRGAAGRAAHSISFPVASSPRLPDVPPPVFTPFREHGVHVVSEARRGASQGSAYEHV</sequence>
<feature type="compositionally biased region" description="Low complexity" evidence="5">
    <location>
        <begin position="196"/>
        <end position="209"/>
    </location>
</feature>
<reference evidence="8" key="2">
    <citation type="journal article" date="2021" name="Sci. Data">
        <title>Chromosome-scale genome sequencing, assembly and annotation of six genomes from subfamily Leishmaniinae.</title>
        <authorList>
            <person name="Almutairi H."/>
            <person name="Urbaniak M.D."/>
            <person name="Bates M.D."/>
            <person name="Jariyapan N."/>
            <person name="Kwakye-Nuako G."/>
            <person name="Thomaz Soccol V."/>
            <person name="Al-Salem W.S."/>
            <person name="Dillon R.J."/>
            <person name="Bates P.A."/>
            <person name="Gatherer D."/>
        </authorList>
    </citation>
    <scope>NUCLEOTIDE SEQUENCE [LARGE SCALE GENOMIC DNA]</scope>
</reference>
<evidence type="ECO:0000256" key="6">
    <source>
        <dbReference type="SAM" id="Phobius"/>
    </source>
</evidence>
<feature type="transmembrane region" description="Helical" evidence="6">
    <location>
        <begin position="44"/>
        <end position="66"/>
    </location>
</feature>
<reference evidence="8" key="1">
    <citation type="journal article" date="2021" name="Microbiol. Resour. Announc.">
        <title>LGAAP: Leishmaniinae Genome Assembly and Annotation Pipeline.</title>
        <authorList>
            <person name="Almutairi H."/>
            <person name="Urbaniak M.D."/>
            <person name="Bates M.D."/>
            <person name="Jariyapan N."/>
            <person name="Kwakye-Nuako G."/>
            <person name="Thomaz-Soccol V."/>
            <person name="Al-Salem W.S."/>
            <person name="Dillon R.J."/>
            <person name="Bates P.A."/>
            <person name="Gatherer D."/>
        </authorList>
    </citation>
    <scope>NUCLEOTIDE SEQUENCE [LARGE SCALE GENOMIC DNA]</scope>
</reference>
<protein>
    <recommendedName>
        <fullName evidence="9">Cation efflux family protein</fullName>
    </recommendedName>
</protein>
<evidence type="ECO:0000313" key="8">
    <source>
        <dbReference type="Proteomes" id="UP000674143"/>
    </source>
</evidence>
<evidence type="ECO:0000256" key="5">
    <source>
        <dbReference type="SAM" id="MobiDB-lite"/>
    </source>
</evidence>
<feature type="transmembrane region" description="Helical" evidence="6">
    <location>
        <begin position="21"/>
        <end position="38"/>
    </location>
</feature>
<proteinExistence type="predicted"/>
<dbReference type="AlphaFoldDB" id="A0A836H3G6"/>
<name>A0A836H3G6_9TRYP</name>
<feature type="transmembrane region" description="Helical" evidence="6">
    <location>
        <begin position="125"/>
        <end position="145"/>
    </location>
</feature>
<feature type="region of interest" description="Disordered" evidence="5">
    <location>
        <begin position="389"/>
        <end position="417"/>
    </location>
</feature>
<dbReference type="Proteomes" id="UP000674143">
    <property type="component" value="Unassembled WGS sequence"/>
</dbReference>
<comment type="caution">
    <text evidence="7">The sequence shown here is derived from an EMBL/GenBank/DDBJ whole genome shotgun (WGS) entry which is preliminary data.</text>
</comment>
<organism evidence="7 8">
    <name type="scientific">Leishmania orientalis</name>
    <dbReference type="NCBI Taxonomy" id="2249476"/>
    <lineage>
        <taxon>Eukaryota</taxon>
        <taxon>Discoba</taxon>
        <taxon>Euglenozoa</taxon>
        <taxon>Kinetoplastea</taxon>
        <taxon>Metakinetoplastina</taxon>
        <taxon>Trypanosomatida</taxon>
        <taxon>Trypanosomatidae</taxon>
        <taxon>Leishmaniinae</taxon>
        <taxon>Leishmania</taxon>
    </lineage>
</organism>
<keyword evidence="2 6" id="KW-0812">Transmembrane</keyword>
<feature type="transmembrane region" description="Helical" evidence="6">
    <location>
        <begin position="225"/>
        <end position="245"/>
    </location>
</feature>
<evidence type="ECO:0008006" key="9">
    <source>
        <dbReference type="Google" id="ProtNLM"/>
    </source>
</evidence>
<dbReference type="GeneID" id="92358819"/>
<dbReference type="InterPro" id="IPR027469">
    <property type="entry name" value="Cation_efflux_TMD_sf"/>
</dbReference>
<feature type="region of interest" description="Disordered" evidence="5">
    <location>
        <begin position="496"/>
        <end position="524"/>
    </location>
</feature>
<accession>A0A836H3G6</accession>
<feature type="transmembrane region" description="Helical" evidence="6">
    <location>
        <begin position="87"/>
        <end position="110"/>
    </location>
</feature>
<keyword evidence="3 6" id="KW-1133">Transmembrane helix</keyword>
<feature type="region of interest" description="Disordered" evidence="5">
    <location>
        <begin position="196"/>
        <end position="215"/>
    </location>
</feature>